<dbReference type="GO" id="GO:0016020">
    <property type="term" value="C:membrane"/>
    <property type="evidence" value="ECO:0007669"/>
    <property type="project" value="UniProtKB-SubCell"/>
</dbReference>
<keyword evidence="3" id="KW-0479">Metal-binding</keyword>
<keyword evidence="4" id="KW-1278">Translocase</keyword>
<name>A0A087SS20_AUXPR</name>
<dbReference type="KEGG" id="apro:F751_0265"/>
<dbReference type="InterPro" id="IPR023214">
    <property type="entry name" value="HAD_sf"/>
</dbReference>
<reference evidence="10 11" key="1">
    <citation type="journal article" date="2014" name="BMC Genomics">
        <title>Oil accumulation mechanisms of the oleaginous microalga Chlorella protothecoides revealed through its genome, transcriptomes, and proteomes.</title>
        <authorList>
            <person name="Gao C."/>
            <person name="Wang Y."/>
            <person name="Shen Y."/>
            <person name="Yan D."/>
            <person name="He X."/>
            <person name="Dai J."/>
            <person name="Wu Q."/>
        </authorList>
    </citation>
    <scope>NUCLEOTIDE SEQUENCE [LARGE SCALE GENOMIC DNA]</scope>
    <source>
        <strain evidence="10 11">0710</strain>
    </source>
</reference>
<keyword evidence="2 8" id="KW-0812">Transmembrane</keyword>
<dbReference type="Pfam" id="PF00702">
    <property type="entry name" value="Hydrolase"/>
    <property type="match status" value="1"/>
</dbReference>
<dbReference type="InterPro" id="IPR001757">
    <property type="entry name" value="P_typ_ATPase"/>
</dbReference>
<dbReference type="PANTHER" id="PTHR46594:SF4">
    <property type="entry name" value="P-TYPE CATION-TRANSPORTING ATPASE"/>
    <property type="match status" value="1"/>
</dbReference>
<dbReference type="GO" id="GO:0046872">
    <property type="term" value="F:metal ion binding"/>
    <property type="evidence" value="ECO:0007669"/>
    <property type="project" value="UniProtKB-KW"/>
</dbReference>
<dbReference type="SUPFAM" id="SSF81653">
    <property type="entry name" value="Calcium ATPase, transduction domain A"/>
    <property type="match status" value="1"/>
</dbReference>
<organism evidence="10 11">
    <name type="scientific">Auxenochlorella protothecoides</name>
    <name type="common">Green microalga</name>
    <name type="synonym">Chlorella protothecoides</name>
    <dbReference type="NCBI Taxonomy" id="3075"/>
    <lineage>
        <taxon>Eukaryota</taxon>
        <taxon>Viridiplantae</taxon>
        <taxon>Chlorophyta</taxon>
        <taxon>core chlorophytes</taxon>
        <taxon>Trebouxiophyceae</taxon>
        <taxon>Chlorellales</taxon>
        <taxon>Chlorellaceae</taxon>
        <taxon>Auxenochlorella</taxon>
    </lineage>
</organism>
<accession>A0A087SS20</accession>
<dbReference type="GO" id="GO:0005524">
    <property type="term" value="F:ATP binding"/>
    <property type="evidence" value="ECO:0007669"/>
    <property type="project" value="InterPro"/>
</dbReference>
<evidence type="ECO:0000313" key="10">
    <source>
        <dbReference type="EMBL" id="KFM28524.1"/>
    </source>
</evidence>
<evidence type="ECO:0000256" key="8">
    <source>
        <dbReference type="SAM" id="Phobius"/>
    </source>
</evidence>
<gene>
    <name evidence="10" type="ORF">F751_0265</name>
</gene>
<dbReference type="STRING" id="3075.A0A087SS20"/>
<evidence type="ECO:0000256" key="2">
    <source>
        <dbReference type="ARBA" id="ARBA00022692"/>
    </source>
</evidence>
<comment type="subcellular location">
    <subcellularLocation>
        <location evidence="1">Membrane</location>
    </subcellularLocation>
</comment>
<dbReference type="Gene3D" id="3.40.50.1000">
    <property type="entry name" value="HAD superfamily/HAD-like"/>
    <property type="match status" value="2"/>
</dbReference>
<dbReference type="SFLD" id="SFLDF00027">
    <property type="entry name" value="p-type_atpase"/>
    <property type="match status" value="1"/>
</dbReference>
<dbReference type="SFLD" id="SFLDS00003">
    <property type="entry name" value="Haloacid_Dehalogenase"/>
    <property type="match status" value="1"/>
</dbReference>
<dbReference type="InterPro" id="IPR008250">
    <property type="entry name" value="ATPase_P-typ_transduc_dom_A_sf"/>
</dbReference>
<dbReference type="InterPro" id="IPR018303">
    <property type="entry name" value="ATPase_P-typ_P_site"/>
</dbReference>
<evidence type="ECO:0000313" key="11">
    <source>
        <dbReference type="Proteomes" id="UP000028924"/>
    </source>
</evidence>
<dbReference type="EMBL" id="KL662173">
    <property type="protein sequence ID" value="KFM28524.1"/>
    <property type="molecule type" value="Genomic_DNA"/>
</dbReference>
<keyword evidence="6 8" id="KW-0472">Membrane</keyword>
<feature type="transmembrane region" description="Helical" evidence="8">
    <location>
        <begin position="318"/>
        <end position="340"/>
    </location>
</feature>
<feature type="transmembrane region" description="Helical" evidence="8">
    <location>
        <begin position="278"/>
        <end position="298"/>
    </location>
</feature>
<dbReference type="SUPFAM" id="SSF81660">
    <property type="entry name" value="Metal cation-transporting ATPase, ATP-binding domain N"/>
    <property type="match status" value="1"/>
</dbReference>
<feature type="domain" description="P-type ATPase A" evidence="9">
    <location>
        <begin position="173"/>
        <end position="262"/>
    </location>
</feature>
<evidence type="ECO:0000256" key="3">
    <source>
        <dbReference type="ARBA" id="ARBA00022723"/>
    </source>
</evidence>
<dbReference type="AlphaFoldDB" id="A0A087SS20"/>
<dbReference type="NCBIfam" id="TIGR01494">
    <property type="entry name" value="ATPase_P-type"/>
    <property type="match status" value="2"/>
</dbReference>
<evidence type="ECO:0000256" key="5">
    <source>
        <dbReference type="ARBA" id="ARBA00022989"/>
    </source>
</evidence>
<dbReference type="GO" id="GO:0016887">
    <property type="term" value="F:ATP hydrolysis activity"/>
    <property type="evidence" value="ECO:0007669"/>
    <property type="project" value="InterPro"/>
</dbReference>
<evidence type="ECO:0000256" key="4">
    <source>
        <dbReference type="ARBA" id="ARBA00022967"/>
    </source>
</evidence>
<dbReference type="eggNOG" id="KOG0207">
    <property type="taxonomic scope" value="Eukaryota"/>
</dbReference>
<evidence type="ECO:0000256" key="7">
    <source>
        <dbReference type="SAM" id="MobiDB-lite"/>
    </source>
</evidence>
<dbReference type="Pfam" id="PF00122">
    <property type="entry name" value="E1-E2_ATPase"/>
    <property type="match status" value="1"/>
</dbReference>
<dbReference type="GeneID" id="23611656"/>
<dbReference type="PANTHER" id="PTHR46594">
    <property type="entry name" value="P-TYPE CATION-TRANSPORTING ATPASE"/>
    <property type="match status" value="1"/>
</dbReference>
<dbReference type="InterPro" id="IPR044492">
    <property type="entry name" value="P_typ_ATPase_HD_dom"/>
</dbReference>
<dbReference type="PRINTS" id="PR00120">
    <property type="entry name" value="HATPASE"/>
</dbReference>
<dbReference type="RefSeq" id="XP_011401558.1">
    <property type="nucleotide sequence ID" value="XM_011403256.1"/>
</dbReference>
<sequence length="813" mass="82219">MVLPHLACMAWLYQTQLAGFPADQVLKWALATPVQFGCGARFHVGALRALARRAANMDVLVSLGTNAAYFYSLLSILHHHAASHHQTLAYKPTDFFETAAMLITLVLFGKYLEAGAKAQTGAALAALCALAPATAILIEGGGDEGEQHADGWVAPDAPGTRPEPAAADPSPSTTEREIDCALVHVGDLLKVLPGARVPADGVVASGAGHVDESLLTGEAAPVAKSPGDAVVGGSLNLRGTLRVRATRVGADSALSQIVRLVEGAQLAKAPIQALADRVSAVFVPIVVVLASITFGVWYAAGRGGWYPAAWLPEGHTPLLFALLFGIAVLVIACPCALGLATPTAVMVGTGVGAAHGILIKGGDALERAAGVTHVAFDKTGTLTAGRPRAVDVAVFAPGVAASDAALLAAALEQESEHPLAGAVLALAAGLLAAEKGGGGAGAEDRDGAKPIALACPAPPAAAAAAGAGLPHQRMQGLAGRVPVVHDFRAFPGEGVSGRVPLYRDAGGAQADAAGSTRPWTTARGGGNALRLTSQHRSWFAAPDRLRSAAGASGASELEVAVGSARFLEQRGVEVAGDGAADAYVRAAQARGCTVILVAAGAALLAAVAVADPVRPEAHGVVAALRAAGVGCTLLTGDNWRTARAVASQLGLDHIVAEVLPAGKVAALRALQAAPGAVVAMVGDGVNDAPALAAADVGVAVGSGADVAVEAADLVLVRSDLEDVLGALGLARATLRRIRWNYAFALGYNALAIPAAAGALYPFFRVQLPPWVAGACMALSSVSVVCSSLMLRRHVPRRRVLRDVLVVKGREEAA</sequence>
<feature type="transmembrane region" description="Helical" evidence="8">
    <location>
        <begin position="741"/>
        <end position="763"/>
    </location>
</feature>
<evidence type="ECO:0000256" key="1">
    <source>
        <dbReference type="ARBA" id="ARBA00004370"/>
    </source>
</evidence>
<proteinExistence type="predicted"/>
<dbReference type="SFLD" id="SFLDG00002">
    <property type="entry name" value="C1.7:_P-type_atpase_like"/>
    <property type="match status" value="1"/>
</dbReference>
<dbReference type="InterPro" id="IPR023298">
    <property type="entry name" value="ATPase_P-typ_TM_dom_sf"/>
</dbReference>
<feature type="transmembrane region" description="Helical" evidence="8">
    <location>
        <begin position="769"/>
        <end position="790"/>
    </location>
</feature>
<dbReference type="OrthoDB" id="432719at2759"/>
<protein>
    <submittedName>
        <fullName evidence="10">Copper-transporting ATPase 1</fullName>
    </submittedName>
</protein>
<dbReference type="InterPro" id="IPR059000">
    <property type="entry name" value="ATPase_P-type_domA"/>
</dbReference>
<dbReference type="SUPFAM" id="SSF81665">
    <property type="entry name" value="Calcium ATPase, transmembrane domain M"/>
    <property type="match status" value="1"/>
</dbReference>
<dbReference type="PRINTS" id="PR00119">
    <property type="entry name" value="CATATPASE"/>
</dbReference>
<dbReference type="Gene3D" id="2.70.150.10">
    <property type="entry name" value="Calcium-transporting ATPase, cytoplasmic transduction domain A"/>
    <property type="match status" value="1"/>
</dbReference>
<dbReference type="InterPro" id="IPR036412">
    <property type="entry name" value="HAD-like_sf"/>
</dbReference>
<keyword evidence="11" id="KW-1185">Reference proteome</keyword>
<dbReference type="FunFam" id="2.70.150.10:FF:000002">
    <property type="entry name" value="Copper-transporting ATPase 1, putative"/>
    <property type="match status" value="1"/>
</dbReference>
<feature type="region of interest" description="Disordered" evidence="7">
    <location>
        <begin position="145"/>
        <end position="174"/>
    </location>
</feature>
<evidence type="ECO:0000259" key="9">
    <source>
        <dbReference type="Pfam" id="PF00122"/>
    </source>
</evidence>
<keyword evidence="5 8" id="KW-1133">Transmembrane helix</keyword>
<dbReference type="InterPro" id="IPR023299">
    <property type="entry name" value="ATPase_P-typ_cyto_dom_N"/>
</dbReference>
<dbReference type="SUPFAM" id="SSF56784">
    <property type="entry name" value="HAD-like"/>
    <property type="match status" value="1"/>
</dbReference>
<evidence type="ECO:0000256" key="6">
    <source>
        <dbReference type="ARBA" id="ARBA00023136"/>
    </source>
</evidence>
<dbReference type="PROSITE" id="PS00154">
    <property type="entry name" value="ATPASE_E1_E2"/>
    <property type="match status" value="1"/>
</dbReference>
<dbReference type="Proteomes" id="UP000028924">
    <property type="component" value="Unassembled WGS sequence"/>
</dbReference>